<dbReference type="GO" id="GO:0016020">
    <property type="term" value="C:membrane"/>
    <property type="evidence" value="ECO:0007669"/>
    <property type="project" value="TreeGrafter"/>
</dbReference>
<dbReference type="RefSeq" id="WP_315854572.1">
    <property type="nucleotide sequence ID" value="NZ_JACHXU010000010.1"/>
</dbReference>
<dbReference type="InterPro" id="IPR050344">
    <property type="entry name" value="Peptidase_M1_aminopeptidases"/>
</dbReference>
<feature type="compositionally biased region" description="Basic and acidic residues" evidence="1">
    <location>
        <begin position="822"/>
        <end position="841"/>
    </location>
</feature>
<dbReference type="Pfam" id="PF01433">
    <property type="entry name" value="Peptidase_M1"/>
    <property type="match status" value="1"/>
</dbReference>
<dbReference type="SUPFAM" id="SSF55486">
    <property type="entry name" value="Metalloproteases ('zincins'), catalytic domain"/>
    <property type="match status" value="1"/>
</dbReference>
<dbReference type="GO" id="GO:0005615">
    <property type="term" value="C:extracellular space"/>
    <property type="evidence" value="ECO:0007669"/>
    <property type="project" value="TreeGrafter"/>
</dbReference>
<organism evidence="4 5">
    <name type="scientific">Aporhodopirellula rubra</name>
    <dbReference type="NCBI Taxonomy" id="980271"/>
    <lineage>
        <taxon>Bacteria</taxon>
        <taxon>Pseudomonadati</taxon>
        <taxon>Planctomycetota</taxon>
        <taxon>Planctomycetia</taxon>
        <taxon>Pirellulales</taxon>
        <taxon>Pirellulaceae</taxon>
        <taxon>Aporhodopirellula</taxon>
    </lineage>
</organism>
<evidence type="ECO:0000256" key="2">
    <source>
        <dbReference type="SAM" id="SignalP"/>
    </source>
</evidence>
<feature type="domain" description="Peptidase M1 membrane alanine aminopeptidase" evidence="3">
    <location>
        <begin position="426"/>
        <end position="597"/>
    </location>
</feature>
<dbReference type="GO" id="GO:0043171">
    <property type="term" value="P:peptide catabolic process"/>
    <property type="evidence" value="ECO:0007669"/>
    <property type="project" value="TreeGrafter"/>
</dbReference>
<feature type="region of interest" description="Disordered" evidence="1">
    <location>
        <begin position="311"/>
        <end position="336"/>
    </location>
</feature>
<dbReference type="InterPro" id="IPR027268">
    <property type="entry name" value="Peptidase_M4/M1_CTD_sf"/>
</dbReference>
<dbReference type="Proteomes" id="UP000536179">
    <property type="component" value="Unassembled WGS sequence"/>
</dbReference>
<dbReference type="GO" id="GO:0042277">
    <property type="term" value="F:peptide binding"/>
    <property type="evidence" value="ECO:0007669"/>
    <property type="project" value="TreeGrafter"/>
</dbReference>
<keyword evidence="2" id="KW-0732">Signal</keyword>
<feature type="compositionally biased region" description="Basic and acidic residues" evidence="1">
    <location>
        <begin position="865"/>
        <end position="876"/>
    </location>
</feature>
<protein>
    <recommendedName>
        <fullName evidence="3">Peptidase M1 membrane alanine aminopeptidase domain-containing protein</fullName>
    </recommendedName>
</protein>
<evidence type="ECO:0000256" key="1">
    <source>
        <dbReference type="SAM" id="MobiDB-lite"/>
    </source>
</evidence>
<dbReference type="EMBL" id="JACHXU010000010">
    <property type="protein sequence ID" value="MBB3207286.1"/>
    <property type="molecule type" value="Genomic_DNA"/>
</dbReference>
<dbReference type="Gene3D" id="1.10.390.10">
    <property type="entry name" value="Neutral Protease Domain 2"/>
    <property type="match status" value="1"/>
</dbReference>
<accession>A0A7W5DZA7</accession>
<comment type="caution">
    <text evidence="4">The sequence shown here is derived from an EMBL/GenBank/DDBJ whole genome shotgun (WGS) entry which is preliminary data.</text>
</comment>
<reference evidence="4 5" key="1">
    <citation type="submission" date="2020-08" db="EMBL/GenBank/DDBJ databases">
        <title>Genomic Encyclopedia of Type Strains, Phase III (KMG-III): the genomes of soil and plant-associated and newly described type strains.</title>
        <authorList>
            <person name="Whitman W."/>
        </authorList>
    </citation>
    <scope>NUCLEOTIDE SEQUENCE [LARGE SCALE GENOMIC DNA]</scope>
    <source>
        <strain evidence="4 5">CECT 8075</strain>
    </source>
</reference>
<feature type="region of interest" description="Disordered" evidence="1">
    <location>
        <begin position="622"/>
        <end position="646"/>
    </location>
</feature>
<feature type="chain" id="PRO_5031184204" description="Peptidase M1 membrane alanine aminopeptidase domain-containing protein" evidence="2">
    <location>
        <begin position="21"/>
        <end position="899"/>
    </location>
</feature>
<feature type="compositionally biased region" description="Basic residues" evidence="1">
    <location>
        <begin position="878"/>
        <end position="888"/>
    </location>
</feature>
<feature type="compositionally biased region" description="Basic residues" evidence="1">
    <location>
        <begin position="323"/>
        <end position="332"/>
    </location>
</feature>
<evidence type="ECO:0000259" key="3">
    <source>
        <dbReference type="Pfam" id="PF01433"/>
    </source>
</evidence>
<dbReference type="PANTHER" id="PTHR11533:SF174">
    <property type="entry name" value="PUROMYCIN-SENSITIVE AMINOPEPTIDASE-RELATED"/>
    <property type="match status" value="1"/>
</dbReference>
<dbReference type="GO" id="GO:0070006">
    <property type="term" value="F:metalloaminopeptidase activity"/>
    <property type="evidence" value="ECO:0007669"/>
    <property type="project" value="TreeGrafter"/>
</dbReference>
<name>A0A7W5DZA7_9BACT</name>
<evidence type="ECO:0000313" key="4">
    <source>
        <dbReference type="EMBL" id="MBB3207286.1"/>
    </source>
</evidence>
<evidence type="ECO:0000313" key="5">
    <source>
        <dbReference type="Proteomes" id="UP000536179"/>
    </source>
</evidence>
<proteinExistence type="predicted"/>
<dbReference type="CDD" id="cd09604">
    <property type="entry name" value="M1_APN_like"/>
    <property type="match status" value="1"/>
</dbReference>
<feature type="compositionally biased region" description="Polar residues" evidence="1">
    <location>
        <begin position="890"/>
        <end position="899"/>
    </location>
</feature>
<feature type="compositionally biased region" description="Basic and acidic residues" evidence="1">
    <location>
        <begin position="779"/>
        <end position="792"/>
    </location>
</feature>
<dbReference type="InterPro" id="IPR014782">
    <property type="entry name" value="Peptidase_M1_dom"/>
</dbReference>
<gene>
    <name evidence="4" type="ORF">FHS27_003107</name>
</gene>
<feature type="region of interest" description="Disordered" evidence="1">
    <location>
        <begin position="767"/>
        <end position="899"/>
    </location>
</feature>
<sequence length="899" mass="102579">MIRFVYLIVLACVCAGSVSAQPLPNLKHSDARDPFHPIQSWLPTPGVYRTASGAPGPLYWQQRADYDIDITLNDSERSLSGECRITYHNDSPHTLTYVWFQLDQNRFRNDSAAVQSRTAPSLGGRSPFKSVQSLLAQETFDGGYNIDSVTLAESPKRSSKRSARESESELHHVIVDTMMRVDLPEPLPAGESTTIAIAYHYNIVDATVIRARGGYEYFDEDDNAIYEIAQCFPRVAAYTDYTGWQHDQFLGSGEFTLELGDYKVNITVPADMVVTATGTLSNPQDVLKEEWIERLGSIHENTKPTFIVTPEEAKANETARASKSSKTKKRSGKQSGKSVETKTWVFNAKNVRDFAWAASRKFIWDAMPVQIGDRTVTAMSFYPNEAEPLWSQYSTEAIAHTLEVYGRYTFDYPYDVAISVNGPVYGMEYPMICFNGPRPEDDGSYSKATKYGLISVIIHEVGHNFFPMIVNSDERQWTWMDEGLNTFLQYLAEQEWEEDYPSSRGPAEKIVPYMRGGRQRPIMTGSDEILQFGANAYAKPATALNILRDTILGRERFDFAFREYCRRWKFKRPTPADFFRSMEDAAGTNLDWFWRGWFYSTEHVDIAIDSVELYVIDSGDPDEAHERKRREDDTREDTPSDELNRNLPRRIEWQPGLKDFYNSPEYDEDKVEESDRKTYQKFLDRLDEDERALLQRTTQFYVLKFINKGGLVMPIPLRVYYADSTQEQLMLPPEIWRYNSKEVKKLLLTEKEIVRVEIDPKREIADTDTANNHWPPKLEPTRFKLFKDEKKKNAMQKARGDDDDDDDETDSDEDDSDDRDDASDKSEKDSVEKVSKEKGAESETSDSKSSTGKASDSEASDSEASDDKPAKEESARPGKSKPNRKRKSSAADTNAGKSE</sequence>
<dbReference type="GO" id="GO:0005737">
    <property type="term" value="C:cytoplasm"/>
    <property type="evidence" value="ECO:0007669"/>
    <property type="project" value="TreeGrafter"/>
</dbReference>
<feature type="compositionally biased region" description="Acidic residues" evidence="1">
    <location>
        <begin position="801"/>
        <end position="821"/>
    </location>
</feature>
<keyword evidence="5" id="KW-1185">Reference proteome</keyword>
<feature type="signal peptide" evidence="2">
    <location>
        <begin position="1"/>
        <end position="20"/>
    </location>
</feature>
<dbReference type="PANTHER" id="PTHR11533">
    <property type="entry name" value="PROTEASE M1 ZINC METALLOPROTEASE"/>
    <property type="match status" value="1"/>
</dbReference>
<dbReference type="AlphaFoldDB" id="A0A7W5DZA7"/>
<dbReference type="GO" id="GO:0008270">
    <property type="term" value="F:zinc ion binding"/>
    <property type="evidence" value="ECO:0007669"/>
    <property type="project" value="InterPro"/>
</dbReference>